<feature type="compositionally biased region" description="Acidic residues" evidence="1">
    <location>
        <begin position="292"/>
        <end position="303"/>
    </location>
</feature>
<dbReference type="InterPro" id="IPR008991">
    <property type="entry name" value="Translation_prot_SH3-like_sf"/>
</dbReference>
<feature type="region of interest" description="Disordered" evidence="1">
    <location>
        <begin position="213"/>
        <end position="314"/>
    </location>
</feature>
<feature type="compositionally biased region" description="Polar residues" evidence="1">
    <location>
        <begin position="232"/>
        <end position="256"/>
    </location>
</feature>
<feature type="region of interest" description="Disordered" evidence="1">
    <location>
        <begin position="1"/>
        <end position="20"/>
    </location>
</feature>
<accession>A0AAD5VV10</accession>
<dbReference type="InterPro" id="IPR036735">
    <property type="entry name" value="NGN_dom_sf"/>
</dbReference>
<sequence length="949" mass="106582">MASTIISDSPRPNPKSKNDKGKLIEFGRLQKIVAYFEKSRLPKIFWAEAPADGKPWTFVSVRDFESLTGSPAKKQEVFDIKLDKFVPVEDFTPHPMPPNAFYITKPAEFHFLTCFCLGDYITELKQLYKGDSANNKRKLSSEADPNPRLKKRLVNPQHYRLGEVGRTRVKRAVKPALQPFVEIPVRRRDTPRPAAARWAEVVASALNEVHKAAGPGEQSDVESTFEEPPQYFSEQSDSSSLDVHNRPTNSQTNDINLQKALANPPPQKRARVRKPRRNDFVDLEAAVSGNEDSGDDDEEDETEGVGGGRNEDDDEDVFEHMTLLSRFHLENEVNQGDSLISIIMKNYVTNSSAHSGHEVNARREEMDKFEYLNAGIDPELKERLRAHMLMSIPPTDDDWETWEVPVPMRKEEIMISRIMTVADSGGVHRRSTPPRSVFASPGIHDRIFVEAHTRLDVITLHDDLTRSSKRPAASPFDPQKALTISGPASVLTEGSGLTARHCYFDIRPDYKCPFDSFSSYDASGFLDLVVDNSQYFQADVYPQLSEMTHFMNCVSIPHTTKLLALRLAENRRLKNGDQVVIIPTSVDADSIGHIGRIGVIDDITSTTAYVCFLLDHADLSETVQLPLSSLRRHYRIGDYIRVKAGTLQGLVGWVTCINDVEEQITVCDSNNPENQFDVLMSLTEFTEVSLKLGRNRGSSATYMRQYELSAYENLPVTVVNGPLKGQSGIVKTISSTQKAAVELRGSHSLRNKLDELHISDLAFELDLHSWYRLEAKQYGVFEDHLEPQFPNPEDTPLTPVGDPSIEPISRPESSPTQENPLGCIPTTFWMMKLPYCDTFKTLKLLIRSCGTYENGRWDRKVGFYKGLSGDRVKFFMQDSGLISIPFYYVYPVHPTGGPQNAHCLAEGPDFGKRFKVQVFGEHECEVIPFRGGRVGSGRKIPTADLAVIG</sequence>
<keyword evidence="3" id="KW-1185">Reference proteome</keyword>
<dbReference type="AlphaFoldDB" id="A0AAD5VV10"/>
<comment type="caution">
    <text evidence="2">The sequence shown here is derived from an EMBL/GenBank/DDBJ whole genome shotgun (WGS) entry which is preliminary data.</text>
</comment>
<reference evidence="2" key="1">
    <citation type="submission" date="2022-07" db="EMBL/GenBank/DDBJ databases">
        <title>Genome Sequence of Leucocoprinus birnbaumii.</title>
        <authorList>
            <person name="Buettner E."/>
        </authorList>
    </citation>
    <scope>NUCLEOTIDE SEQUENCE</scope>
    <source>
        <strain evidence="2">VT141</strain>
    </source>
</reference>
<evidence type="ECO:0000256" key="1">
    <source>
        <dbReference type="SAM" id="MobiDB-lite"/>
    </source>
</evidence>
<protein>
    <recommendedName>
        <fullName evidence="4">Chromatin elongation factor spt5</fullName>
    </recommendedName>
</protein>
<gene>
    <name evidence="2" type="ORF">NP233_g6166</name>
</gene>
<dbReference type="Proteomes" id="UP001213000">
    <property type="component" value="Unassembled WGS sequence"/>
</dbReference>
<organism evidence="2 3">
    <name type="scientific">Leucocoprinus birnbaumii</name>
    <dbReference type="NCBI Taxonomy" id="56174"/>
    <lineage>
        <taxon>Eukaryota</taxon>
        <taxon>Fungi</taxon>
        <taxon>Dikarya</taxon>
        <taxon>Basidiomycota</taxon>
        <taxon>Agaricomycotina</taxon>
        <taxon>Agaricomycetes</taxon>
        <taxon>Agaricomycetidae</taxon>
        <taxon>Agaricales</taxon>
        <taxon>Agaricineae</taxon>
        <taxon>Agaricaceae</taxon>
        <taxon>Leucocoprinus</taxon>
    </lineage>
</organism>
<feature type="compositionally biased region" description="Low complexity" evidence="1">
    <location>
        <begin position="803"/>
        <end position="815"/>
    </location>
</feature>
<dbReference type="Gene3D" id="3.30.70.940">
    <property type="entry name" value="NusG, N-terminal domain"/>
    <property type="match status" value="1"/>
</dbReference>
<name>A0AAD5VV10_9AGAR</name>
<dbReference type="SUPFAM" id="SSF50104">
    <property type="entry name" value="Translation proteins SH3-like domain"/>
    <property type="match status" value="1"/>
</dbReference>
<feature type="region of interest" description="Disordered" evidence="1">
    <location>
        <begin position="788"/>
        <end position="817"/>
    </location>
</feature>
<evidence type="ECO:0008006" key="4">
    <source>
        <dbReference type="Google" id="ProtNLM"/>
    </source>
</evidence>
<evidence type="ECO:0000313" key="3">
    <source>
        <dbReference type="Proteomes" id="UP001213000"/>
    </source>
</evidence>
<proteinExistence type="predicted"/>
<dbReference type="EMBL" id="JANIEX010000390">
    <property type="protein sequence ID" value="KAJ3567742.1"/>
    <property type="molecule type" value="Genomic_DNA"/>
</dbReference>
<evidence type="ECO:0000313" key="2">
    <source>
        <dbReference type="EMBL" id="KAJ3567742.1"/>
    </source>
</evidence>
<dbReference type="GO" id="GO:0006354">
    <property type="term" value="P:DNA-templated transcription elongation"/>
    <property type="evidence" value="ECO:0007669"/>
    <property type="project" value="InterPro"/>
</dbReference>